<evidence type="ECO:0000256" key="3">
    <source>
        <dbReference type="ARBA" id="ARBA00022598"/>
    </source>
</evidence>
<dbReference type="EC" id="6.3.2.3" evidence="10"/>
<evidence type="ECO:0000256" key="2">
    <source>
        <dbReference type="ARBA" id="ARBA00001946"/>
    </source>
</evidence>
<comment type="cofactor">
    <cofactor evidence="1">
        <name>Mn(2+)</name>
        <dbReference type="ChEBI" id="CHEBI:29035"/>
    </cofactor>
</comment>
<evidence type="ECO:0000256" key="4">
    <source>
        <dbReference type="ARBA" id="ARBA00022684"/>
    </source>
</evidence>
<dbReference type="Gene3D" id="3.30.470.20">
    <property type="entry name" value="ATP-grasp fold, B domain"/>
    <property type="match status" value="1"/>
</dbReference>
<keyword evidence="9" id="KW-0464">Manganese</keyword>
<dbReference type="GO" id="GO:0005737">
    <property type="term" value="C:cytoplasm"/>
    <property type="evidence" value="ECO:0007669"/>
    <property type="project" value="TreeGrafter"/>
</dbReference>
<keyword evidence="8" id="KW-0460">Magnesium</keyword>
<gene>
    <name evidence="10" type="primary">gshB</name>
    <name evidence="12" type="ORF">ABR63_00250</name>
</gene>
<dbReference type="NCBIfam" id="NF003573">
    <property type="entry name" value="PRK05246.1"/>
    <property type="match status" value="1"/>
</dbReference>
<evidence type="ECO:0000259" key="11">
    <source>
        <dbReference type="PROSITE" id="PS50975"/>
    </source>
</evidence>
<evidence type="ECO:0000256" key="10">
    <source>
        <dbReference type="HAMAP-Rule" id="MF_00162"/>
    </source>
</evidence>
<dbReference type="InterPro" id="IPR004215">
    <property type="entry name" value="GSHS_N"/>
</dbReference>
<evidence type="ECO:0000313" key="13">
    <source>
        <dbReference type="Proteomes" id="UP000050874"/>
    </source>
</evidence>
<dbReference type="Gene3D" id="3.30.1490.20">
    <property type="entry name" value="ATP-grasp fold, A domain"/>
    <property type="match status" value="1"/>
</dbReference>
<comment type="catalytic activity">
    <reaction evidence="10">
        <text>gamma-L-glutamyl-L-cysteine + glycine + ATP = glutathione + ADP + phosphate + H(+)</text>
        <dbReference type="Rhea" id="RHEA:13557"/>
        <dbReference type="ChEBI" id="CHEBI:15378"/>
        <dbReference type="ChEBI" id="CHEBI:30616"/>
        <dbReference type="ChEBI" id="CHEBI:43474"/>
        <dbReference type="ChEBI" id="CHEBI:57305"/>
        <dbReference type="ChEBI" id="CHEBI:57925"/>
        <dbReference type="ChEBI" id="CHEBI:58173"/>
        <dbReference type="ChEBI" id="CHEBI:456216"/>
        <dbReference type="EC" id="6.3.2.3"/>
    </reaction>
</comment>
<dbReference type="PROSITE" id="PS50975">
    <property type="entry name" value="ATP_GRASP"/>
    <property type="match status" value="1"/>
</dbReference>
<evidence type="ECO:0000256" key="6">
    <source>
        <dbReference type="ARBA" id="ARBA00022741"/>
    </source>
</evidence>
<keyword evidence="6 10" id="KW-0547">Nucleotide-binding</keyword>
<dbReference type="HAMAP" id="MF_00162">
    <property type="entry name" value="GSH_S"/>
    <property type="match status" value="1"/>
</dbReference>
<keyword evidence="7 10" id="KW-0067">ATP-binding</keyword>
<name>A0A0R2PYE8_9GAMM</name>
<dbReference type="EMBL" id="LIAV01000025">
    <property type="protein sequence ID" value="KRO41123.1"/>
    <property type="molecule type" value="Genomic_DNA"/>
</dbReference>
<evidence type="ECO:0000256" key="9">
    <source>
        <dbReference type="ARBA" id="ARBA00023211"/>
    </source>
</evidence>
<dbReference type="Pfam" id="PF02955">
    <property type="entry name" value="GSH-S_ATP"/>
    <property type="match status" value="1"/>
</dbReference>
<dbReference type="UniPathway" id="UPA00142">
    <property type="reaction ID" value="UER00210"/>
</dbReference>
<comment type="similarity">
    <text evidence="10">Belongs to the prokaryotic GSH synthase family.</text>
</comment>
<dbReference type="Pfam" id="PF02951">
    <property type="entry name" value="GSH-S_N"/>
    <property type="match status" value="1"/>
</dbReference>
<dbReference type="InterPro" id="IPR013815">
    <property type="entry name" value="ATP_grasp_subdomain_1"/>
</dbReference>
<comment type="caution">
    <text evidence="12">The sequence shown here is derived from an EMBL/GenBank/DDBJ whole genome shotgun (WGS) entry which is preliminary data.</text>
</comment>
<keyword evidence="3 10" id="KW-0436">Ligase</keyword>
<protein>
    <recommendedName>
        <fullName evidence="10">Glutathione synthetase</fullName>
        <ecNumber evidence="10">6.3.2.3</ecNumber>
    </recommendedName>
    <alternativeName>
        <fullName evidence="10">GSH synthetase</fullName>
        <shortName evidence="10">GSH-S</shortName>
        <shortName evidence="10">GSHase</shortName>
    </alternativeName>
    <alternativeName>
        <fullName evidence="10">Glutathione synthase</fullName>
    </alternativeName>
</protein>
<dbReference type="AlphaFoldDB" id="A0A0R2PYE8"/>
<feature type="domain" description="ATP-grasp" evidence="11">
    <location>
        <begin position="126"/>
        <end position="309"/>
    </location>
</feature>
<proteinExistence type="inferred from homology"/>
<comment type="pathway">
    <text evidence="10">Sulfur metabolism; glutathione biosynthesis; glutathione from L-cysteine and L-glutamate: step 2/2.</text>
</comment>
<sequence>MKNSTSLFITDPLSALNAKKDTTILWMQEIAVQEGQIFQCEMSDLVYSDGITQAKVSEIPDAVLAPQVAQSLDGLRPLNEFNFIYMRKDPPVDENYMNALHLLSQAKQEGAKVMNDPDALKKFNEKIFALQFSKWMPDTRVICKQEDLLNFKDKHQIIILKPLDGMGGESIYKFENLSSEDLDIFQALTSNFQTMVMVQNFLPEIYEGDYRILIIHGKPFPVALARIPQGDSFKGNLAAGGKGEARALSAIQQEVGEEIGALLVAEGITFAGIDMIGSYLTEINITSPTGAREILNQTQQNPIQTFLESL</sequence>
<evidence type="ECO:0000256" key="5">
    <source>
        <dbReference type="ARBA" id="ARBA00022723"/>
    </source>
</evidence>
<dbReference type="Gene3D" id="3.40.50.20">
    <property type="match status" value="1"/>
</dbReference>
<dbReference type="InterPro" id="IPR004218">
    <property type="entry name" value="GSHS_ATP-bd"/>
</dbReference>
<dbReference type="SUPFAM" id="SSF52440">
    <property type="entry name" value="PreATP-grasp domain"/>
    <property type="match status" value="1"/>
</dbReference>
<dbReference type="GO" id="GO:0046872">
    <property type="term" value="F:metal ion binding"/>
    <property type="evidence" value="ECO:0007669"/>
    <property type="project" value="UniProtKB-KW"/>
</dbReference>
<evidence type="ECO:0000313" key="12">
    <source>
        <dbReference type="EMBL" id="KRO41123.1"/>
    </source>
</evidence>
<comment type="cofactor">
    <cofactor evidence="2">
        <name>Mg(2+)</name>
        <dbReference type="ChEBI" id="CHEBI:18420"/>
    </cofactor>
</comment>
<dbReference type="InterPro" id="IPR006284">
    <property type="entry name" value="Glut_synth_pro"/>
</dbReference>
<keyword evidence="4 10" id="KW-0317">Glutathione biosynthesis</keyword>
<dbReference type="InterPro" id="IPR016185">
    <property type="entry name" value="PreATP-grasp_dom_sf"/>
</dbReference>
<evidence type="ECO:0000256" key="7">
    <source>
        <dbReference type="ARBA" id="ARBA00022840"/>
    </source>
</evidence>
<reference evidence="13" key="1">
    <citation type="submission" date="2015-10" db="EMBL/GenBank/DDBJ databases">
        <title>Metagenome-Assembled Genomes uncover a global brackish microbiome.</title>
        <authorList>
            <person name="Hugerth L.W."/>
            <person name="Larsson J."/>
            <person name="Alneberg J."/>
            <person name="Lindh M.V."/>
            <person name="Legrand C."/>
            <person name="Pinhassi J."/>
            <person name="Andersson A."/>
        </authorList>
    </citation>
    <scope>NUCLEOTIDE SEQUENCE [LARGE SCALE GENOMIC DNA]</scope>
</reference>
<evidence type="ECO:0000256" key="8">
    <source>
        <dbReference type="ARBA" id="ARBA00022842"/>
    </source>
</evidence>
<organism evidence="12 13">
    <name type="scientific">SAR86 cluster bacterium BACL1 MAG-120920-bin57</name>
    <dbReference type="NCBI Taxonomy" id="1655571"/>
    <lineage>
        <taxon>Bacteria</taxon>
        <taxon>Pseudomonadati</taxon>
        <taxon>Pseudomonadota</taxon>
        <taxon>Gammaproteobacteria</taxon>
        <taxon>SAR86 cluster</taxon>
    </lineage>
</organism>
<dbReference type="InterPro" id="IPR011761">
    <property type="entry name" value="ATP-grasp"/>
</dbReference>
<keyword evidence="5" id="KW-0479">Metal-binding</keyword>
<accession>A0A0R2PYE8</accession>
<dbReference type="GO" id="GO:0005524">
    <property type="term" value="F:ATP binding"/>
    <property type="evidence" value="ECO:0007669"/>
    <property type="project" value="UniProtKB-UniRule"/>
</dbReference>
<dbReference type="GO" id="GO:0004363">
    <property type="term" value="F:glutathione synthase activity"/>
    <property type="evidence" value="ECO:0007669"/>
    <property type="project" value="UniProtKB-UniRule"/>
</dbReference>
<dbReference type="PANTHER" id="PTHR21621:SF4">
    <property type="entry name" value="GLUTATHIONE SYNTHETASE"/>
    <property type="match status" value="1"/>
</dbReference>
<evidence type="ECO:0000256" key="1">
    <source>
        <dbReference type="ARBA" id="ARBA00001936"/>
    </source>
</evidence>
<dbReference type="PANTHER" id="PTHR21621">
    <property type="entry name" value="RIBOSOMAL PROTEIN S6 MODIFICATION PROTEIN"/>
    <property type="match status" value="1"/>
</dbReference>
<dbReference type="SUPFAM" id="SSF56059">
    <property type="entry name" value="Glutathione synthetase ATP-binding domain-like"/>
    <property type="match status" value="1"/>
</dbReference>
<dbReference type="Proteomes" id="UP000050874">
    <property type="component" value="Unassembled WGS sequence"/>
</dbReference>